<dbReference type="PROSITE" id="PS50005">
    <property type="entry name" value="TPR"/>
    <property type="match status" value="3"/>
</dbReference>
<dbReference type="Pfam" id="PF13181">
    <property type="entry name" value="TPR_8"/>
    <property type="match status" value="1"/>
</dbReference>
<dbReference type="PANTHER" id="PTHR44943">
    <property type="entry name" value="CELLULOSE SYNTHASE OPERON PROTEIN C"/>
    <property type="match status" value="1"/>
</dbReference>
<dbReference type="Pfam" id="PF13432">
    <property type="entry name" value="TPR_16"/>
    <property type="match status" value="1"/>
</dbReference>
<dbReference type="InterPro" id="IPR011990">
    <property type="entry name" value="TPR-like_helical_dom_sf"/>
</dbReference>
<evidence type="ECO:0000256" key="3">
    <source>
        <dbReference type="PROSITE-ProRule" id="PRU00339"/>
    </source>
</evidence>
<dbReference type="PANTHER" id="PTHR44943:SF8">
    <property type="entry name" value="TPR REPEAT-CONTAINING PROTEIN MJ0263"/>
    <property type="match status" value="1"/>
</dbReference>
<sequence length="286" mass="30833">MGRGAVLAGVLAALSAGCAGLGPRPFDGPDARRWEQRRELSRQARAAADSRDFARALDLLARLSESDPRSADAPARMAAIYVELGRVDDAAEAFGLALKRDADDVDSLIGLGRIEADRGHLDRAIDRFNAAIEIDPGQTGAHLGRARALERLGRPDEALASYFRALRIEPDTPEALMRVASIQLDRNQPESALARLDHLVELSPDDPDARAVRGRARVALQLTEGALDDLRFASERFPGRADLACMLALAFEQADDLDAARDAIAHAASIDPASPTVRAISDRLHR</sequence>
<organism evidence="4 5">
    <name type="scientific">Tautonia plasticadhaerens</name>
    <dbReference type="NCBI Taxonomy" id="2527974"/>
    <lineage>
        <taxon>Bacteria</taxon>
        <taxon>Pseudomonadati</taxon>
        <taxon>Planctomycetota</taxon>
        <taxon>Planctomycetia</taxon>
        <taxon>Isosphaerales</taxon>
        <taxon>Isosphaeraceae</taxon>
        <taxon>Tautonia</taxon>
    </lineage>
</organism>
<feature type="repeat" description="TPR" evidence="3">
    <location>
        <begin position="71"/>
        <end position="104"/>
    </location>
</feature>
<dbReference type="InterPro" id="IPR019734">
    <property type="entry name" value="TPR_rpt"/>
</dbReference>
<dbReference type="KEGG" id="tpla:ElP_40090"/>
<dbReference type="SUPFAM" id="SSF48452">
    <property type="entry name" value="TPR-like"/>
    <property type="match status" value="1"/>
</dbReference>
<reference evidence="4 5" key="1">
    <citation type="submission" date="2019-02" db="EMBL/GenBank/DDBJ databases">
        <title>Deep-cultivation of Planctomycetes and their phenomic and genomic characterization uncovers novel biology.</title>
        <authorList>
            <person name="Wiegand S."/>
            <person name="Jogler M."/>
            <person name="Boedeker C."/>
            <person name="Pinto D."/>
            <person name="Vollmers J."/>
            <person name="Rivas-Marin E."/>
            <person name="Kohn T."/>
            <person name="Peeters S.H."/>
            <person name="Heuer A."/>
            <person name="Rast P."/>
            <person name="Oberbeckmann S."/>
            <person name="Bunk B."/>
            <person name="Jeske O."/>
            <person name="Meyerdierks A."/>
            <person name="Storesund J.E."/>
            <person name="Kallscheuer N."/>
            <person name="Luecker S."/>
            <person name="Lage O.M."/>
            <person name="Pohl T."/>
            <person name="Merkel B.J."/>
            <person name="Hornburger P."/>
            <person name="Mueller R.-W."/>
            <person name="Bruemmer F."/>
            <person name="Labrenz M."/>
            <person name="Spormann A.M."/>
            <person name="Op den Camp H."/>
            <person name="Overmann J."/>
            <person name="Amann R."/>
            <person name="Jetten M.S.M."/>
            <person name="Mascher T."/>
            <person name="Medema M.H."/>
            <person name="Devos D.P."/>
            <person name="Kaster A.-K."/>
            <person name="Ovreas L."/>
            <person name="Rohde M."/>
            <person name="Galperin M.Y."/>
            <person name="Jogler C."/>
        </authorList>
    </citation>
    <scope>NUCLEOTIDE SEQUENCE [LARGE SCALE GENOMIC DNA]</scope>
    <source>
        <strain evidence="4 5">ElP</strain>
    </source>
</reference>
<evidence type="ECO:0000313" key="5">
    <source>
        <dbReference type="Proteomes" id="UP000317835"/>
    </source>
</evidence>
<evidence type="ECO:0000313" key="4">
    <source>
        <dbReference type="EMBL" id="QDV36097.1"/>
    </source>
</evidence>
<dbReference type="Pfam" id="PF14559">
    <property type="entry name" value="TPR_19"/>
    <property type="match status" value="1"/>
</dbReference>
<evidence type="ECO:0000256" key="2">
    <source>
        <dbReference type="ARBA" id="ARBA00022803"/>
    </source>
</evidence>
<gene>
    <name evidence="4" type="primary">yrrB</name>
    <name evidence="4" type="ORF">ElP_40090</name>
</gene>
<accession>A0A518H5H9</accession>
<dbReference type="RefSeq" id="WP_197446180.1">
    <property type="nucleotide sequence ID" value="NZ_CP036426.1"/>
</dbReference>
<keyword evidence="2 3" id="KW-0802">TPR repeat</keyword>
<feature type="repeat" description="TPR" evidence="3">
    <location>
        <begin position="139"/>
        <end position="172"/>
    </location>
</feature>
<evidence type="ECO:0000256" key="1">
    <source>
        <dbReference type="ARBA" id="ARBA00022737"/>
    </source>
</evidence>
<dbReference type="PROSITE" id="PS51257">
    <property type="entry name" value="PROKAR_LIPOPROTEIN"/>
    <property type="match status" value="1"/>
</dbReference>
<dbReference type="EMBL" id="CP036426">
    <property type="protein sequence ID" value="QDV36097.1"/>
    <property type="molecule type" value="Genomic_DNA"/>
</dbReference>
<dbReference type="InterPro" id="IPR051685">
    <property type="entry name" value="Ycf3/AcsC/BcsC/TPR_MFPF"/>
</dbReference>
<dbReference type="Gene3D" id="1.25.40.10">
    <property type="entry name" value="Tetratricopeptide repeat domain"/>
    <property type="match status" value="2"/>
</dbReference>
<dbReference type="SMART" id="SM00028">
    <property type="entry name" value="TPR"/>
    <property type="match status" value="7"/>
</dbReference>
<keyword evidence="1" id="KW-0677">Repeat</keyword>
<feature type="repeat" description="TPR" evidence="3">
    <location>
        <begin position="105"/>
        <end position="138"/>
    </location>
</feature>
<name>A0A518H5H9_9BACT</name>
<proteinExistence type="predicted"/>
<protein>
    <submittedName>
        <fullName evidence="4">TPR repeat-containing protein YrrB</fullName>
    </submittedName>
</protein>
<dbReference type="Proteomes" id="UP000317835">
    <property type="component" value="Chromosome"/>
</dbReference>
<keyword evidence="5" id="KW-1185">Reference proteome</keyword>
<dbReference type="AlphaFoldDB" id="A0A518H5H9"/>